<dbReference type="InterPro" id="IPR049083">
    <property type="entry name" value="TACO1_YebC_N"/>
</dbReference>
<dbReference type="SUPFAM" id="SSF75625">
    <property type="entry name" value="YebC-like"/>
    <property type="match status" value="1"/>
</dbReference>
<feature type="compositionally biased region" description="Acidic residues" evidence="2">
    <location>
        <begin position="65"/>
        <end position="86"/>
    </location>
</feature>
<gene>
    <name evidence="5" type="ORF">V5O48_009332</name>
</gene>
<comment type="caution">
    <text evidence="5">The sequence shown here is derived from an EMBL/GenBank/DDBJ whole genome shotgun (WGS) entry which is preliminary data.</text>
</comment>
<feature type="compositionally biased region" description="Low complexity" evidence="2">
    <location>
        <begin position="54"/>
        <end position="64"/>
    </location>
</feature>
<dbReference type="Pfam" id="PF01709">
    <property type="entry name" value="Transcrip_reg"/>
    <property type="match status" value="1"/>
</dbReference>
<evidence type="ECO:0000313" key="6">
    <source>
        <dbReference type="Proteomes" id="UP001465976"/>
    </source>
</evidence>
<dbReference type="InterPro" id="IPR026564">
    <property type="entry name" value="Transcrip_reg_TACO1-like_dom3"/>
</dbReference>
<dbReference type="Proteomes" id="UP001465976">
    <property type="component" value="Unassembled WGS sequence"/>
</dbReference>
<evidence type="ECO:0000256" key="2">
    <source>
        <dbReference type="SAM" id="MobiDB-lite"/>
    </source>
</evidence>
<name>A0ABR3FBH8_9AGAR</name>
<feature type="domain" description="TACO1/YebC-like N-terminal" evidence="4">
    <location>
        <begin position="194"/>
        <end position="265"/>
    </location>
</feature>
<feature type="region of interest" description="Disordered" evidence="2">
    <location>
        <begin position="39"/>
        <end position="86"/>
    </location>
</feature>
<dbReference type="PANTHER" id="PTHR12532:SF0">
    <property type="entry name" value="TRANSLATIONAL ACTIVATOR OF CYTOCHROME C OXIDASE 1"/>
    <property type="match status" value="1"/>
</dbReference>
<dbReference type="Pfam" id="PF20772">
    <property type="entry name" value="TACO1_YebC_N"/>
    <property type="match status" value="1"/>
</dbReference>
<dbReference type="Gene3D" id="1.10.10.200">
    <property type="match status" value="1"/>
</dbReference>
<dbReference type="EMBL" id="JBAHYK010000604">
    <property type="protein sequence ID" value="KAL0572629.1"/>
    <property type="molecule type" value="Genomic_DNA"/>
</dbReference>
<accession>A0ABR3FBH8</accession>
<feature type="domain" description="TACO1/YebC-like second and third" evidence="3">
    <location>
        <begin position="271"/>
        <end position="433"/>
    </location>
</feature>
<proteinExistence type="inferred from homology"/>
<comment type="similarity">
    <text evidence="1">Belongs to the TACO1 family.</text>
</comment>
<reference evidence="5 6" key="1">
    <citation type="submission" date="2024-02" db="EMBL/GenBank/DDBJ databases">
        <title>A draft genome for the cacao thread blight pathogen Marasmius crinis-equi.</title>
        <authorList>
            <person name="Cohen S.P."/>
            <person name="Baruah I.K."/>
            <person name="Amoako-Attah I."/>
            <person name="Bukari Y."/>
            <person name="Meinhardt L.W."/>
            <person name="Bailey B.A."/>
        </authorList>
    </citation>
    <scope>NUCLEOTIDE SEQUENCE [LARGE SCALE GENOMIC DNA]</scope>
    <source>
        <strain evidence="5 6">GH-76</strain>
    </source>
</reference>
<evidence type="ECO:0000259" key="4">
    <source>
        <dbReference type="Pfam" id="PF20772"/>
    </source>
</evidence>
<dbReference type="InterPro" id="IPR002876">
    <property type="entry name" value="Transcrip_reg_TACO1-like"/>
</dbReference>
<sequence>MPPLPSVLPRAHPAEHTLSSPSILPRLISSTWIRTSINSLPPPMKSLRTMTLPSSDETSDSSAASEEDMPQNFPGEDDSLFDEGDCEDYKEPHYMEIGEEDPSSILVQRGTQFSSVHSRVVERVLSNRANDTFVPVQVIRADKSLPIAISRVVHDRELFVLKTLRGVVGVPRLKSHQRIAQGQYVVLTSHPGHNKWSKIRDKKGANDANRGATINRAVLDIINASRIGGSTDPDNNASLAAVLKRLKAQNIPKENIAKALAKANKTKNSGETTVYEAIAFNSVGIIIECSTDNANRTVQTLREILTARGARIAPVGFMFQRNGRVKVLLEKNAQFDETLEKVVEVAIENGSEDFETCSVGENQEEVEFTCESTALSSLTTALSEAKLCQVVASELVYRPLTPAEISEEDSEKADELVQALEGNDDTMRVWTNLPE</sequence>
<keyword evidence="6" id="KW-1185">Reference proteome</keyword>
<evidence type="ECO:0000256" key="1">
    <source>
        <dbReference type="ARBA" id="ARBA00008724"/>
    </source>
</evidence>
<evidence type="ECO:0000313" key="5">
    <source>
        <dbReference type="EMBL" id="KAL0572629.1"/>
    </source>
</evidence>
<dbReference type="HAMAP" id="MF_00693">
    <property type="entry name" value="Transcrip_reg_TACO1"/>
    <property type="match status" value="1"/>
</dbReference>
<dbReference type="InterPro" id="IPR029072">
    <property type="entry name" value="YebC-like"/>
</dbReference>
<dbReference type="PANTHER" id="PTHR12532">
    <property type="entry name" value="TRANSLATIONAL ACTIVATOR OF CYTOCHROME C OXIDASE 1"/>
    <property type="match status" value="1"/>
</dbReference>
<protein>
    <submittedName>
        <fullName evidence="5">Uncharacterized protein</fullName>
    </submittedName>
</protein>
<organism evidence="5 6">
    <name type="scientific">Marasmius crinis-equi</name>
    <dbReference type="NCBI Taxonomy" id="585013"/>
    <lineage>
        <taxon>Eukaryota</taxon>
        <taxon>Fungi</taxon>
        <taxon>Dikarya</taxon>
        <taxon>Basidiomycota</taxon>
        <taxon>Agaricomycotina</taxon>
        <taxon>Agaricomycetes</taxon>
        <taxon>Agaricomycetidae</taxon>
        <taxon>Agaricales</taxon>
        <taxon>Marasmiineae</taxon>
        <taxon>Marasmiaceae</taxon>
        <taxon>Marasmius</taxon>
    </lineage>
</organism>
<evidence type="ECO:0000259" key="3">
    <source>
        <dbReference type="Pfam" id="PF01709"/>
    </source>
</evidence>
<dbReference type="InterPro" id="IPR048300">
    <property type="entry name" value="TACO1_YebC-like_2nd/3rd_dom"/>
</dbReference>
<dbReference type="InterPro" id="IPR017856">
    <property type="entry name" value="Integrase-like_N"/>
</dbReference>
<dbReference type="Gene3D" id="3.30.70.980">
    <property type="match status" value="2"/>
</dbReference>